<proteinExistence type="predicted"/>
<evidence type="ECO:0000313" key="2">
    <source>
        <dbReference type="Proteomes" id="UP000798662"/>
    </source>
</evidence>
<organism evidence="1 2">
    <name type="scientific">Pyropia yezoensis</name>
    <name type="common">Susabi-nori</name>
    <name type="synonym">Porphyra yezoensis</name>
    <dbReference type="NCBI Taxonomy" id="2788"/>
    <lineage>
        <taxon>Eukaryota</taxon>
        <taxon>Rhodophyta</taxon>
        <taxon>Bangiophyceae</taxon>
        <taxon>Bangiales</taxon>
        <taxon>Bangiaceae</taxon>
        <taxon>Pyropia</taxon>
    </lineage>
</organism>
<comment type="caution">
    <text evidence="1">The sequence shown here is derived from an EMBL/GenBank/DDBJ whole genome shotgun (WGS) entry which is preliminary data.</text>
</comment>
<reference evidence="1" key="1">
    <citation type="submission" date="2019-11" db="EMBL/GenBank/DDBJ databases">
        <title>Nori genome reveals adaptations in red seaweeds to the harsh intertidal environment.</title>
        <authorList>
            <person name="Wang D."/>
            <person name="Mao Y."/>
        </authorList>
    </citation>
    <scope>NUCLEOTIDE SEQUENCE</scope>
    <source>
        <tissue evidence="1">Gametophyte</tissue>
    </source>
</reference>
<name>A0ACC3CK14_PYRYE</name>
<evidence type="ECO:0000313" key="1">
    <source>
        <dbReference type="EMBL" id="KAK1870460.1"/>
    </source>
</evidence>
<dbReference type="Proteomes" id="UP000798662">
    <property type="component" value="Chromosome 3"/>
</dbReference>
<keyword evidence="2" id="KW-1185">Reference proteome</keyword>
<sequence>MPGAAEEAAVASKATESGEGAIDTSGVVGGRDETAAVDGDPGGRDGKDVADVSAPEDDGIVVAGSGVKVSGEAKDGGETAGDGGGGDDAVSGDKSEAEGAKEAEEAEKDDAKADEEAGKDTAVAGEADAEKVAEEAEALKDKDKDTSASDQREVDASVVGKGDVLGGRSGSPSEERTGSHSGSEHESVTPDSELSAHARAQRHAKAAAKPRSVIDDLRRAVGVVSTTGSASGSDSSGARQPPAAPAAAAEGSVLRRTASSVEMDVAHGAAPSGSVRDDVAAVSNQPGAKDMDAAAPTAPSGDPKPVPGTVGASPKRSGAPPMEPNASPAAESSEIKPVRRGTPSKPASSFPPRRRSSVGSDHSLGMSSAVRDQAAADVSDDPGTDEEEQEVQRRQPARAIPSTIAKMKADFEDYSDNDFRLVKVSDIRIMDRTTRKVTEAGVAKYVAAFRGPGYRGFFGTVSVCHDPTRRKKWVLIDGGHRLSAMQILLKEKHPNARDSMKACLITRVDKAPMTELDAIKLGAMANDVPTEAIAMTQSDHLNWARSFIFQFNNKFGNEAMDLKTNVDDLSKQVIALGVAPKASSVNADGVKQSIGVASVTKLMKLALLAEEDADSVDFIQSSLTRSKSGKGSGSAFSLEGLASPSLIYMPDIASEQKSRMRLFMLHTAWAYTGGRDEDGKARRLKGGRDGRFYAHLLHFIRVVIVAVAKERSARKFRTSGSRSSEGAIIDSETTAMDILEQTRPRSLMSLGDELSQLFIQDWTPTLSETKSGKGARHESALVASSVFCCRHLPGWKAKVHDFVAAPVVPSVTPSKKTKSGGQAPKGKTRTQRKPPKSSSESSESGGESSSSKYPPPPKTSALVTAGNKGGKPPSEGTSGASGGDGGEGGDGGSEKDADDAPLAKRPRPKPGALKVGDAPVMPKRSRKRSRASQGGAGDDEEEDGAAELVPRPRQRRRLSAFVKDLASEEDTCGNEPEETLPRISAGRVYNAGRLRRALLSGGLPAYSVIVPEAHQSYDFIDGSFWDLIHDETELYLIRDGLVLSGLASSAEEADTSNYDTRELQVLQATSVTKHAATLIERGWVILEGASKPGGKYDHEGLGSPVHSVLRSYAKTIPNERALASGYQARGAEKADPVWKPIQNIDKGVLDAKALADGQGRFMVRSSHVRSQDNSMSHAVFEEKLKADLLLSSMAFQLSFHSDGTVIDVDSEASAVEEGSN</sequence>
<accession>A0ACC3CK14</accession>
<protein>
    <submittedName>
        <fullName evidence="1">Uncharacterized protein</fullName>
    </submittedName>
</protein>
<gene>
    <name evidence="1" type="ORF">I4F81_012919</name>
</gene>
<dbReference type="EMBL" id="CM020620">
    <property type="protein sequence ID" value="KAK1870460.1"/>
    <property type="molecule type" value="Genomic_DNA"/>
</dbReference>